<evidence type="ECO:0000256" key="6">
    <source>
        <dbReference type="ARBA" id="ARBA00022692"/>
    </source>
</evidence>
<comment type="pathway">
    <text evidence="3">Nucleotide-sugar biosynthesis; UDP-alpha-D-xylose biosynthesis; UDP-alpha-D-xylose from UDP-alpha-D-glucuronate: step 1/1.</text>
</comment>
<evidence type="ECO:0000313" key="16">
    <source>
        <dbReference type="EMBL" id="CRK75524.1"/>
    </source>
</evidence>
<evidence type="ECO:0000256" key="10">
    <source>
        <dbReference type="ARBA" id="ARBA00023027"/>
    </source>
</evidence>
<dbReference type="GO" id="GO:0016853">
    <property type="term" value="F:isomerase activity"/>
    <property type="evidence" value="ECO:0007669"/>
    <property type="project" value="UniProtKB-KW"/>
</dbReference>
<dbReference type="Pfam" id="PF16363">
    <property type="entry name" value="GDP_Man_Dehyd"/>
    <property type="match status" value="1"/>
</dbReference>
<dbReference type="InterPro" id="IPR016040">
    <property type="entry name" value="NAD(P)-bd_dom"/>
</dbReference>
<dbReference type="GO" id="GO:0048040">
    <property type="term" value="F:UDP-glucuronate decarboxylase activity"/>
    <property type="evidence" value="ECO:0007669"/>
    <property type="project" value="UniProtKB-EC"/>
</dbReference>
<sequence length="313" mass="35062">MVRHAIIAGGAGFLGSHLVARLLSEGYHVVCVDDLSTGSEENIFEHLENPNFEFVEHDIATPISVECDKIYNLACPASPKQYMTNPIKTFKTSIFGTINLLDLAHQQKCKMLQVSTSEVYGDPTVHPQPETYLGNVNTTGPRACYDEGKRAAEAVCFDYQRQLGVDVRVVRVFNTYGPKMDPDDGRVVSNFITQAFKGEDITVYGDGSQTRSFCYVDDLIEGFCRTMARETQFAGPINLGNPEEYSVKDLAHKVLSIVHSSSQLVYKQLPQDDPKRRRPDITKAQDILDWSPKVSVDDGLARTVDWFRDTRKN</sequence>
<evidence type="ECO:0000313" key="17">
    <source>
        <dbReference type="Proteomes" id="UP000048949"/>
    </source>
</evidence>
<dbReference type="SUPFAM" id="SSF51735">
    <property type="entry name" value="NAD(P)-binding Rossmann-fold domains"/>
    <property type="match status" value="1"/>
</dbReference>
<name>A0A0U1NLD5_9RHOB</name>
<keyword evidence="17" id="KW-1185">Reference proteome</keyword>
<dbReference type="GO" id="GO:0042732">
    <property type="term" value="P:D-xylose metabolic process"/>
    <property type="evidence" value="ECO:0007669"/>
    <property type="project" value="InterPro"/>
</dbReference>
<keyword evidence="10" id="KW-0520">NAD</keyword>
<dbReference type="FunFam" id="3.40.50.720:FF:000065">
    <property type="entry name" value="UDP-glucuronic acid decarboxylase 1"/>
    <property type="match status" value="1"/>
</dbReference>
<evidence type="ECO:0000259" key="15">
    <source>
        <dbReference type="Pfam" id="PF16363"/>
    </source>
</evidence>
<evidence type="ECO:0000256" key="8">
    <source>
        <dbReference type="ARBA" id="ARBA00022968"/>
    </source>
</evidence>
<dbReference type="PANTHER" id="PTHR43078:SF6">
    <property type="entry name" value="UDP-GLUCURONIC ACID DECARBOXYLASE 1"/>
    <property type="match status" value="1"/>
</dbReference>
<evidence type="ECO:0000256" key="1">
    <source>
        <dbReference type="ARBA" id="ARBA00001911"/>
    </source>
</evidence>
<dbReference type="CDD" id="cd05230">
    <property type="entry name" value="UGD_SDR_e"/>
    <property type="match status" value="1"/>
</dbReference>
<keyword evidence="11" id="KW-0333">Golgi apparatus</keyword>
<evidence type="ECO:0000256" key="7">
    <source>
        <dbReference type="ARBA" id="ARBA00022793"/>
    </source>
</evidence>
<dbReference type="RefSeq" id="WP_048598936.1">
    <property type="nucleotide sequence ID" value="NZ_CBFHGK010000030.1"/>
</dbReference>
<gene>
    <name evidence="16" type="ORF">NIG5292_01572</name>
</gene>
<comment type="similarity">
    <text evidence="4">Belongs to the NAD(P)-dependent epimerase/dehydratase family. UDP-glucuronic acid decarboxylase subfamily.</text>
</comment>
<keyword evidence="7" id="KW-0210">Decarboxylase</keyword>
<evidence type="ECO:0000256" key="9">
    <source>
        <dbReference type="ARBA" id="ARBA00022989"/>
    </source>
</evidence>
<organism evidence="16 17">
    <name type="scientific">Nereida ignava</name>
    <dbReference type="NCBI Taxonomy" id="282199"/>
    <lineage>
        <taxon>Bacteria</taxon>
        <taxon>Pseudomonadati</taxon>
        <taxon>Pseudomonadota</taxon>
        <taxon>Alphaproteobacteria</taxon>
        <taxon>Rhodobacterales</taxon>
        <taxon>Roseobacteraceae</taxon>
        <taxon>Nereida</taxon>
    </lineage>
</organism>
<evidence type="ECO:0000256" key="14">
    <source>
        <dbReference type="ARBA" id="ARBA00023239"/>
    </source>
</evidence>
<keyword evidence="9" id="KW-1133">Transmembrane helix</keyword>
<keyword evidence="13" id="KW-0325">Glycoprotein</keyword>
<dbReference type="Proteomes" id="UP000048949">
    <property type="component" value="Unassembled WGS sequence"/>
</dbReference>
<dbReference type="InterPro" id="IPR044516">
    <property type="entry name" value="UXS-like"/>
</dbReference>
<dbReference type="PANTHER" id="PTHR43078">
    <property type="entry name" value="UDP-GLUCURONIC ACID DECARBOXYLASE-RELATED"/>
    <property type="match status" value="1"/>
</dbReference>
<keyword evidence="12" id="KW-0472">Membrane</keyword>
<evidence type="ECO:0000256" key="12">
    <source>
        <dbReference type="ARBA" id="ARBA00023136"/>
    </source>
</evidence>
<dbReference type="OrthoDB" id="9801785at2"/>
<accession>A0A0U1NLD5</accession>
<dbReference type="GO" id="GO:0070403">
    <property type="term" value="F:NAD+ binding"/>
    <property type="evidence" value="ECO:0007669"/>
    <property type="project" value="InterPro"/>
</dbReference>
<keyword evidence="14" id="KW-0456">Lyase</keyword>
<feature type="domain" description="NAD(P)-binding" evidence="15">
    <location>
        <begin position="7"/>
        <end position="302"/>
    </location>
</feature>
<evidence type="ECO:0000256" key="2">
    <source>
        <dbReference type="ARBA" id="ARBA00004447"/>
    </source>
</evidence>
<keyword evidence="8" id="KW-0735">Signal-anchor</keyword>
<dbReference type="GO" id="GO:0033320">
    <property type="term" value="P:UDP-D-xylose biosynthetic process"/>
    <property type="evidence" value="ECO:0007669"/>
    <property type="project" value="UniProtKB-UniPathway"/>
</dbReference>
<dbReference type="EMBL" id="CVQV01000006">
    <property type="protein sequence ID" value="CRK75524.1"/>
    <property type="molecule type" value="Genomic_DNA"/>
</dbReference>
<keyword evidence="16" id="KW-0413">Isomerase</keyword>
<protein>
    <recommendedName>
        <fullName evidence="5">UDP-glucuronate decarboxylase</fullName>
        <ecNumber evidence="5">4.1.1.35</ecNumber>
    </recommendedName>
</protein>
<evidence type="ECO:0000256" key="3">
    <source>
        <dbReference type="ARBA" id="ARBA00005100"/>
    </source>
</evidence>
<evidence type="ECO:0000256" key="11">
    <source>
        <dbReference type="ARBA" id="ARBA00023034"/>
    </source>
</evidence>
<evidence type="ECO:0000256" key="4">
    <source>
        <dbReference type="ARBA" id="ARBA00007505"/>
    </source>
</evidence>
<comment type="cofactor">
    <cofactor evidence="1">
        <name>NAD(+)</name>
        <dbReference type="ChEBI" id="CHEBI:57540"/>
    </cofactor>
</comment>
<comment type="subcellular location">
    <subcellularLocation>
        <location evidence="2">Golgi apparatus</location>
        <location evidence="2">Golgi stack membrane</location>
        <topology evidence="2">Single-pass type II membrane protein</topology>
    </subcellularLocation>
</comment>
<proteinExistence type="inferred from homology"/>
<dbReference type="InterPro" id="IPR036291">
    <property type="entry name" value="NAD(P)-bd_dom_sf"/>
</dbReference>
<dbReference type="AlphaFoldDB" id="A0A0U1NLD5"/>
<evidence type="ECO:0000256" key="13">
    <source>
        <dbReference type="ARBA" id="ARBA00023180"/>
    </source>
</evidence>
<dbReference type="GO" id="GO:0005737">
    <property type="term" value="C:cytoplasm"/>
    <property type="evidence" value="ECO:0007669"/>
    <property type="project" value="TreeGrafter"/>
</dbReference>
<evidence type="ECO:0000256" key="5">
    <source>
        <dbReference type="ARBA" id="ARBA00012290"/>
    </source>
</evidence>
<dbReference type="EC" id="4.1.1.35" evidence="5"/>
<reference evidence="16 17" key="1">
    <citation type="submission" date="2015-04" db="EMBL/GenBank/DDBJ databases">
        <authorList>
            <person name="Syromyatnikov M.Y."/>
            <person name="Popov V.N."/>
        </authorList>
    </citation>
    <scope>NUCLEOTIDE SEQUENCE [LARGE SCALE GENOMIC DNA]</scope>
    <source>
        <strain evidence="16 17">CECT 5292</strain>
    </source>
</reference>
<dbReference type="STRING" id="282199.GCA_001049735_01571"/>
<dbReference type="Gene3D" id="3.40.50.720">
    <property type="entry name" value="NAD(P)-binding Rossmann-like Domain"/>
    <property type="match status" value="1"/>
</dbReference>
<dbReference type="UniPathway" id="UPA00796">
    <property type="reaction ID" value="UER00771"/>
</dbReference>
<keyword evidence="6" id="KW-0812">Transmembrane</keyword>